<protein>
    <submittedName>
        <fullName evidence="1">Zinc-binding dehydrogenase</fullName>
    </submittedName>
</protein>
<keyword evidence="2" id="KW-1185">Reference proteome</keyword>
<dbReference type="EMBL" id="JBBKAR010000043">
    <property type="protein sequence ID" value="MEJ8305489.1"/>
    <property type="molecule type" value="Genomic_DNA"/>
</dbReference>
<name>A0ACC6PF20_9BACL</name>
<sequence>MIQAVVYDSSITGRFAIRKVEAPKATLLEALVQVEAFSLNQGEVRDASDYGDGYRPGWDFAGIVIEPATSGIGPKKGTRVFGLLTGGAWAEQIAVPVPSMTEIPEGISVTQAATLPVAGLSALYTLRKGGLLIGKRLLITGSSGGVGLMLHQLASLSGAWTVGTARSQEKAGWVQDAGADQVIVGEFPPIGAKVSGPYDLIIDSVGGDTLTALVPMLKPGATLVSMGYSASSTAHFDIHAFTGAGGRTLYGFFLGEELGRQNGPADLALLGQLVVEQKLKPHLSIEAPWTDLNEVAHRLLNREFAGKVVLRIGTE</sequence>
<reference evidence="1" key="1">
    <citation type="submission" date="2024-03" db="EMBL/GenBank/DDBJ databases">
        <title>Whole genome sequecning of epiphytes from Marcgravia umbellata leaves.</title>
        <authorList>
            <person name="Kumar G."/>
            <person name="Savka M.A."/>
        </authorList>
    </citation>
    <scope>NUCLEOTIDE SEQUENCE</scope>
    <source>
        <strain evidence="1">RIT_BL5</strain>
    </source>
</reference>
<organism evidence="1 2">
    <name type="scientific">Saccharibacillus sacchari</name>
    <dbReference type="NCBI Taxonomy" id="456493"/>
    <lineage>
        <taxon>Bacteria</taxon>
        <taxon>Bacillati</taxon>
        <taxon>Bacillota</taxon>
        <taxon>Bacilli</taxon>
        <taxon>Bacillales</taxon>
        <taxon>Paenibacillaceae</taxon>
        <taxon>Saccharibacillus</taxon>
    </lineage>
</organism>
<accession>A0ACC6PF20</accession>
<gene>
    <name evidence="1" type="ORF">WKI47_16390</name>
</gene>
<proteinExistence type="predicted"/>
<comment type="caution">
    <text evidence="1">The sequence shown here is derived from an EMBL/GenBank/DDBJ whole genome shotgun (WGS) entry which is preliminary data.</text>
</comment>
<evidence type="ECO:0000313" key="2">
    <source>
        <dbReference type="Proteomes" id="UP001380953"/>
    </source>
</evidence>
<dbReference type="Proteomes" id="UP001380953">
    <property type="component" value="Unassembled WGS sequence"/>
</dbReference>
<evidence type="ECO:0000313" key="1">
    <source>
        <dbReference type="EMBL" id="MEJ8305489.1"/>
    </source>
</evidence>